<reference evidence="5" key="1">
    <citation type="journal article" date="2014" name="Int. J. Syst. Evol. Microbiol.">
        <title>Complete genome sequence of Corynebacterium casei LMG S-19264T (=DSM 44701T), isolated from a smear-ripened cheese.</title>
        <authorList>
            <consortium name="US DOE Joint Genome Institute (JGI-PGF)"/>
            <person name="Walter F."/>
            <person name="Albersmeier A."/>
            <person name="Kalinowski J."/>
            <person name="Ruckert C."/>
        </authorList>
    </citation>
    <scope>NUCLEOTIDE SEQUENCE</scope>
    <source>
        <strain evidence="5">CGMCC 1.12813</strain>
    </source>
</reference>
<keyword evidence="3" id="KW-0411">Iron-sulfur</keyword>
<dbReference type="EMBL" id="BMGB01000001">
    <property type="protein sequence ID" value="GGA99906.1"/>
    <property type="molecule type" value="Genomic_DNA"/>
</dbReference>
<dbReference type="SFLD" id="SFLDG01084">
    <property type="entry name" value="Uncharacterised_Radical_SAM_Su"/>
    <property type="match status" value="1"/>
</dbReference>
<gene>
    <name evidence="5" type="ORF">GCM10010979_12960</name>
</gene>
<dbReference type="Gene3D" id="3.80.30.30">
    <property type="match status" value="1"/>
</dbReference>
<dbReference type="Pfam" id="PF04055">
    <property type="entry name" value="Radical_SAM"/>
    <property type="match status" value="1"/>
</dbReference>
<keyword evidence="6" id="KW-1185">Reference proteome</keyword>
<dbReference type="InterPro" id="IPR007197">
    <property type="entry name" value="rSAM"/>
</dbReference>
<evidence type="ECO:0000256" key="3">
    <source>
        <dbReference type="ARBA" id="ARBA00023014"/>
    </source>
</evidence>
<dbReference type="GO" id="GO:0046872">
    <property type="term" value="F:metal ion binding"/>
    <property type="evidence" value="ECO:0007669"/>
    <property type="project" value="UniProtKB-KW"/>
</dbReference>
<dbReference type="SUPFAM" id="SSF102114">
    <property type="entry name" value="Radical SAM enzymes"/>
    <property type="match status" value="1"/>
</dbReference>
<dbReference type="NCBIfam" id="NF038135">
    <property type="entry name" value="rSAM_Rv2578c"/>
    <property type="match status" value="1"/>
</dbReference>
<dbReference type="SFLD" id="SFLDS00029">
    <property type="entry name" value="Radical_SAM"/>
    <property type="match status" value="1"/>
</dbReference>
<keyword evidence="2" id="KW-0408">Iron</keyword>
<dbReference type="Proteomes" id="UP000606922">
    <property type="component" value="Unassembled WGS sequence"/>
</dbReference>
<reference evidence="5" key="2">
    <citation type="submission" date="2020-09" db="EMBL/GenBank/DDBJ databases">
        <authorList>
            <person name="Sun Q."/>
            <person name="Zhou Y."/>
        </authorList>
    </citation>
    <scope>NUCLEOTIDE SEQUENCE</scope>
    <source>
        <strain evidence="5">CGMCC 1.12813</strain>
    </source>
</reference>
<sequence length="385" mass="42551">MFEWGREAFNEESGARVRWDGQAINVEQRDSLTGLAKLSNVVRSVQTPEFAGITFHEVLAKTALNHVPGASNAMPFAWTINPYRGCSHSCVYCFARATHTYLELDAGKDFDNEIIVKVNVAEVLTKELRTKRAVIPAVALGTNTDPYQRAEGRYRLMPGVIAALAHSGTPFSILTKGTLLRRDLPLLVEANTQIPVSLAMSIAIFDDDLQQAVEPGTPTAKARLATVSAVREAGLDCSVFMMPILPHLTDTNAHLDEALRQIKAAGATSVLYTALHLRPGTKEWFMQWLELNHPQLVEKYRFMYYGVNSYAPKEYRKWLAAKMQPLIRKHGLTRGIEDPTTGGVAAPDVRSRFDERGERRTLPSLIAEELPPAAAAQALGVPTLF</sequence>
<evidence type="ECO:0000256" key="2">
    <source>
        <dbReference type="ARBA" id="ARBA00023004"/>
    </source>
</evidence>
<keyword evidence="1" id="KW-0479">Metal-binding</keyword>
<dbReference type="InterPro" id="IPR006638">
    <property type="entry name" value="Elp3/MiaA/NifB-like_rSAM"/>
</dbReference>
<dbReference type="InterPro" id="IPR058240">
    <property type="entry name" value="rSAM_sf"/>
</dbReference>
<dbReference type="GO" id="GO:0003824">
    <property type="term" value="F:catalytic activity"/>
    <property type="evidence" value="ECO:0007669"/>
    <property type="project" value="InterPro"/>
</dbReference>
<dbReference type="CDD" id="cd01335">
    <property type="entry name" value="Radical_SAM"/>
    <property type="match status" value="1"/>
</dbReference>
<evidence type="ECO:0000313" key="6">
    <source>
        <dbReference type="Proteomes" id="UP000606922"/>
    </source>
</evidence>
<name>A0A916SHP3_9MICO</name>
<dbReference type="PROSITE" id="PS51918">
    <property type="entry name" value="RADICAL_SAM"/>
    <property type="match status" value="1"/>
</dbReference>
<organism evidence="5 6">
    <name type="scientific">Conyzicola nivalis</name>
    <dbReference type="NCBI Taxonomy" id="1477021"/>
    <lineage>
        <taxon>Bacteria</taxon>
        <taxon>Bacillati</taxon>
        <taxon>Actinomycetota</taxon>
        <taxon>Actinomycetes</taxon>
        <taxon>Micrococcales</taxon>
        <taxon>Microbacteriaceae</taxon>
        <taxon>Conyzicola</taxon>
    </lineage>
</organism>
<dbReference type="GO" id="GO:0051536">
    <property type="term" value="F:iron-sulfur cluster binding"/>
    <property type="evidence" value="ECO:0007669"/>
    <property type="project" value="UniProtKB-KW"/>
</dbReference>
<comment type="caution">
    <text evidence="5">The sequence shown here is derived from an EMBL/GenBank/DDBJ whole genome shotgun (WGS) entry which is preliminary data.</text>
</comment>
<dbReference type="SMART" id="SM00729">
    <property type="entry name" value="Elp3"/>
    <property type="match status" value="1"/>
</dbReference>
<dbReference type="PANTHER" id="PTHR43432:SF3">
    <property type="entry name" value="SLR0285 PROTEIN"/>
    <property type="match status" value="1"/>
</dbReference>
<accession>A0A916SHP3</accession>
<evidence type="ECO:0000256" key="1">
    <source>
        <dbReference type="ARBA" id="ARBA00022723"/>
    </source>
</evidence>
<protein>
    <submittedName>
        <fullName evidence="5">Radical SAM protein</fullName>
    </submittedName>
</protein>
<dbReference type="InterPro" id="IPR040086">
    <property type="entry name" value="MJ0683-like"/>
</dbReference>
<dbReference type="AlphaFoldDB" id="A0A916SHP3"/>
<evidence type="ECO:0000313" key="5">
    <source>
        <dbReference type="EMBL" id="GGA99906.1"/>
    </source>
</evidence>
<proteinExistence type="predicted"/>
<feature type="domain" description="Radical SAM core" evidence="4">
    <location>
        <begin position="72"/>
        <end position="311"/>
    </location>
</feature>
<evidence type="ECO:0000259" key="4">
    <source>
        <dbReference type="PROSITE" id="PS51918"/>
    </source>
</evidence>
<dbReference type="PANTHER" id="PTHR43432">
    <property type="entry name" value="SLR0285 PROTEIN"/>
    <property type="match status" value="1"/>
</dbReference>